<keyword evidence="4" id="KW-0143">Chaperone</keyword>
<dbReference type="Gene3D" id="1.10.8.60">
    <property type="match status" value="2"/>
</dbReference>
<keyword evidence="3" id="KW-0067">ATP-binding</keyword>
<evidence type="ECO:0008006" key="10">
    <source>
        <dbReference type="Google" id="ProtNLM"/>
    </source>
</evidence>
<gene>
    <name evidence="8" type="ORF">COX06_02140</name>
</gene>
<proteinExistence type="predicted"/>
<dbReference type="AlphaFoldDB" id="A0A2H0BD74"/>
<dbReference type="InterPro" id="IPR027417">
    <property type="entry name" value="P-loop_NTPase"/>
</dbReference>
<dbReference type="GO" id="GO:0005524">
    <property type="term" value="F:ATP binding"/>
    <property type="evidence" value="ECO:0007669"/>
    <property type="project" value="UniProtKB-KW"/>
</dbReference>
<dbReference type="Pfam" id="PF17871">
    <property type="entry name" value="AAA_lid_9"/>
    <property type="match status" value="1"/>
</dbReference>
<evidence type="ECO:0000256" key="3">
    <source>
        <dbReference type="ARBA" id="ARBA00022840"/>
    </source>
</evidence>
<feature type="domain" description="AAA+ ATPase" evidence="6">
    <location>
        <begin position="542"/>
        <end position="711"/>
    </location>
</feature>
<dbReference type="Gene3D" id="3.40.50.300">
    <property type="entry name" value="P-loop containing nucleotide triphosphate hydrolases"/>
    <property type="match status" value="2"/>
</dbReference>
<keyword evidence="5" id="KW-0812">Transmembrane</keyword>
<dbReference type="CDD" id="cd19499">
    <property type="entry name" value="RecA-like_ClpB_Hsp104-like"/>
    <property type="match status" value="1"/>
</dbReference>
<dbReference type="GO" id="GO:0016887">
    <property type="term" value="F:ATP hydrolysis activity"/>
    <property type="evidence" value="ECO:0007669"/>
    <property type="project" value="InterPro"/>
</dbReference>
<dbReference type="InterPro" id="IPR019489">
    <property type="entry name" value="Clp_ATPase_C"/>
</dbReference>
<protein>
    <recommendedName>
        <fullName evidence="10">Clp R domain-containing protein</fullName>
    </recommendedName>
</protein>
<evidence type="ECO:0000313" key="9">
    <source>
        <dbReference type="Proteomes" id="UP000229794"/>
    </source>
</evidence>
<dbReference type="SMART" id="SM00382">
    <property type="entry name" value="AAA"/>
    <property type="match status" value="1"/>
</dbReference>
<keyword evidence="5" id="KW-0472">Membrane</keyword>
<name>A0A2H0BD74_9BACT</name>
<dbReference type="GO" id="GO:0005737">
    <property type="term" value="C:cytoplasm"/>
    <property type="evidence" value="ECO:0007669"/>
    <property type="project" value="TreeGrafter"/>
</dbReference>
<dbReference type="InterPro" id="IPR050130">
    <property type="entry name" value="ClpA_ClpB"/>
</dbReference>
<sequence>MDYHDLKKLLKPWKPLYVFEKTISRNSRHMARKVLFYLWFAALAVFAVTLFGVPAPAPEKVLGLSMSFFSLWLVFFLFDCFYYSYYFKRSKEAGRFAPELGLVIFGTPQNDITSGFVASSLGQEILWRCGIERESQENFLSNRKTIISAEEFNLPKDRSLFRAYLRALLSIDTEFKNLIISNSVTEEEFLGAGLWTTSTRLTISQLKRWWSKENLSKTDSIGRNWSYGTSYSLMKYARPLMISGLIMEEGYHTEEAKLLDVVLSKSREANALLVGDDGVGKIEVLEELHRLIEKGEASSMLKDKQMWVFESALLSAAASDGQMFERELIKILTESEKAGNIILVIPNMPIFLKSGNAYGISVLNILIPFLSSAQMQIVGIANTDEYQRSLEPLGDIKQHFEKITVHPADEGILVKMLESEVVRLENKVGVMISYPALSEAVVSAKRYFVDRPVADVSIDLLVESVAKAKAEKRLVVMKDDILSAVKSKTGIPTGAVKEEEKNKLLNLETLLKARIVGQDDAIKAVSDAIRRARSGIANPSRPAGSFLFLGPTGVGKTETAKVLGEVFFGEASKMLRLDMSEYNSFDSLNRLIGSSETNTPGTLVTMLRENPYGVLLLDEFEKTDARVLDLFLQIIDEGIFSDMRGEKVSARNVIIIATSNAGSDLIFEYIKSGQDLSSKRQTVVNEIIARNIFKPELLNRFDGVVLFHPLNEEALREVSRRLLAHLIERLKEKGITLRINDPLVSFLVKKGMDPKFGARPLNRAIQETIEQVIAKKMISGEIVSGSEIELAEGDLK</sequence>
<dbReference type="SUPFAM" id="SSF52540">
    <property type="entry name" value="P-loop containing nucleoside triphosphate hydrolases"/>
    <property type="match status" value="2"/>
</dbReference>
<evidence type="ECO:0000259" key="6">
    <source>
        <dbReference type="SMART" id="SM00382"/>
    </source>
</evidence>
<dbReference type="Proteomes" id="UP000229794">
    <property type="component" value="Unassembled WGS sequence"/>
</dbReference>
<evidence type="ECO:0000256" key="5">
    <source>
        <dbReference type="SAM" id="Phobius"/>
    </source>
</evidence>
<accession>A0A2H0BD74</accession>
<dbReference type="InterPro" id="IPR003959">
    <property type="entry name" value="ATPase_AAA_core"/>
</dbReference>
<feature type="domain" description="Clp ATPase C-terminal" evidence="7">
    <location>
        <begin position="710"/>
        <end position="795"/>
    </location>
</feature>
<keyword evidence="1" id="KW-0677">Repeat</keyword>
<dbReference type="PANTHER" id="PTHR11638:SF18">
    <property type="entry name" value="HEAT SHOCK PROTEIN 104"/>
    <property type="match status" value="1"/>
</dbReference>
<dbReference type="PANTHER" id="PTHR11638">
    <property type="entry name" value="ATP-DEPENDENT CLP PROTEASE"/>
    <property type="match status" value="1"/>
</dbReference>
<dbReference type="InterPro" id="IPR001270">
    <property type="entry name" value="ClpA/B"/>
</dbReference>
<comment type="caution">
    <text evidence="8">The sequence shown here is derived from an EMBL/GenBank/DDBJ whole genome shotgun (WGS) entry which is preliminary data.</text>
</comment>
<evidence type="ECO:0000256" key="1">
    <source>
        <dbReference type="ARBA" id="ARBA00022737"/>
    </source>
</evidence>
<dbReference type="InterPro" id="IPR041546">
    <property type="entry name" value="ClpA/ClpB_AAA_lid"/>
</dbReference>
<keyword evidence="2" id="KW-0547">Nucleotide-binding</keyword>
<dbReference type="GO" id="GO:0034605">
    <property type="term" value="P:cellular response to heat"/>
    <property type="evidence" value="ECO:0007669"/>
    <property type="project" value="TreeGrafter"/>
</dbReference>
<evidence type="ECO:0000313" key="8">
    <source>
        <dbReference type="EMBL" id="PIP55633.1"/>
    </source>
</evidence>
<evidence type="ECO:0000256" key="4">
    <source>
        <dbReference type="ARBA" id="ARBA00023186"/>
    </source>
</evidence>
<dbReference type="EMBL" id="PCST01000025">
    <property type="protein sequence ID" value="PIP55633.1"/>
    <property type="molecule type" value="Genomic_DNA"/>
</dbReference>
<evidence type="ECO:0000256" key="2">
    <source>
        <dbReference type="ARBA" id="ARBA00022741"/>
    </source>
</evidence>
<dbReference type="Pfam" id="PF07724">
    <property type="entry name" value="AAA_2"/>
    <property type="match status" value="1"/>
</dbReference>
<evidence type="ECO:0000259" key="7">
    <source>
        <dbReference type="SMART" id="SM01086"/>
    </source>
</evidence>
<dbReference type="SMART" id="SM01086">
    <property type="entry name" value="ClpB_D2-small"/>
    <property type="match status" value="1"/>
</dbReference>
<dbReference type="PRINTS" id="PR00300">
    <property type="entry name" value="CLPPROTEASEA"/>
</dbReference>
<keyword evidence="5" id="KW-1133">Transmembrane helix</keyword>
<feature type="transmembrane region" description="Helical" evidence="5">
    <location>
        <begin position="61"/>
        <end position="85"/>
    </location>
</feature>
<dbReference type="InterPro" id="IPR003593">
    <property type="entry name" value="AAA+_ATPase"/>
</dbReference>
<reference evidence="8 9" key="1">
    <citation type="submission" date="2017-09" db="EMBL/GenBank/DDBJ databases">
        <title>Depth-based differentiation of microbial function through sediment-hosted aquifers and enrichment of novel symbionts in the deep terrestrial subsurface.</title>
        <authorList>
            <person name="Probst A.J."/>
            <person name="Ladd B."/>
            <person name="Jarett J.K."/>
            <person name="Geller-Mcgrath D.E."/>
            <person name="Sieber C.M."/>
            <person name="Emerson J.B."/>
            <person name="Anantharaman K."/>
            <person name="Thomas B.C."/>
            <person name="Malmstrom R."/>
            <person name="Stieglmeier M."/>
            <person name="Klingl A."/>
            <person name="Woyke T."/>
            <person name="Ryan C.M."/>
            <person name="Banfield J.F."/>
        </authorList>
    </citation>
    <scope>NUCLEOTIDE SEQUENCE [LARGE SCALE GENOMIC DNA]</scope>
    <source>
        <strain evidence="8">CG22_combo_CG10-13_8_21_14_all_42_17</strain>
    </source>
</reference>
<dbReference type="Pfam" id="PF10431">
    <property type="entry name" value="ClpB_D2-small"/>
    <property type="match status" value="1"/>
</dbReference>
<feature type="transmembrane region" description="Helical" evidence="5">
    <location>
        <begin position="34"/>
        <end position="55"/>
    </location>
</feature>
<organism evidence="8 9">
    <name type="scientific">Candidatus Zambryskibacteria bacterium CG22_combo_CG10-13_8_21_14_all_42_17</name>
    <dbReference type="NCBI Taxonomy" id="1975118"/>
    <lineage>
        <taxon>Bacteria</taxon>
        <taxon>Candidatus Zambryskiibacteriota</taxon>
    </lineage>
</organism>